<evidence type="ECO:0000256" key="4">
    <source>
        <dbReference type="ARBA" id="ARBA00022840"/>
    </source>
</evidence>
<protein>
    <submittedName>
        <fullName evidence="6">ABC transporter ATP-binding protein</fullName>
    </submittedName>
</protein>
<dbReference type="Pfam" id="PF00005">
    <property type="entry name" value="ABC_tran"/>
    <property type="match status" value="1"/>
</dbReference>
<name>A0A934V1H8_9PSEU</name>
<dbReference type="PROSITE" id="PS00211">
    <property type="entry name" value="ABC_TRANSPORTER_1"/>
    <property type="match status" value="1"/>
</dbReference>
<dbReference type="InterPro" id="IPR003439">
    <property type="entry name" value="ABC_transporter-like_ATP-bd"/>
</dbReference>
<dbReference type="PROSITE" id="PS50893">
    <property type="entry name" value="ABC_TRANSPORTER_2"/>
    <property type="match status" value="1"/>
</dbReference>
<dbReference type="AlphaFoldDB" id="A0A934V1H8"/>
<evidence type="ECO:0000259" key="5">
    <source>
        <dbReference type="PROSITE" id="PS50893"/>
    </source>
</evidence>
<dbReference type="GO" id="GO:0016887">
    <property type="term" value="F:ATP hydrolysis activity"/>
    <property type="evidence" value="ECO:0007669"/>
    <property type="project" value="InterPro"/>
</dbReference>
<evidence type="ECO:0000256" key="1">
    <source>
        <dbReference type="ARBA" id="ARBA00005417"/>
    </source>
</evidence>
<dbReference type="GO" id="GO:0005524">
    <property type="term" value="F:ATP binding"/>
    <property type="evidence" value="ECO:0007669"/>
    <property type="project" value="UniProtKB-KW"/>
</dbReference>
<reference evidence="6" key="1">
    <citation type="submission" date="2020-12" db="EMBL/GenBank/DDBJ databases">
        <title>Prauserella sp. ASG 168, a novel actinomycete isolated from cave rock.</title>
        <authorList>
            <person name="Suriyachadkun C."/>
        </authorList>
    </citation>
    <scope>NUCLEOTIDE SEQUENCE</scope>
    <source>
        <strain evidence="6">ASG 168</strain>
    </source>
</reference>
<evidence type="ECO:0000256" key="3">
    <source>
        <dbReference type="ARBA" id="ARBA00022741"/>
    </source>
</evidence>
<comment type="similarity">
    <text evidence="1">Belongs to the ABC transporter superfamily.</text>
</comment>
<sequence>MSEPVETTALTKRYGDLVAVDELDLTVRQGEVYGFLGPNGAGKTTTLRMLLGLIRPSSGSVRLYGVRGTAALAGVGALIEGPAFYPYLSGRDNLRVLARHAGAGTARVAEVLDVVDLTERGRDRYSTYSLGMKQRLGLAAALLKDPGLLILDEPTNGLDPAGMADIRATVRRLADEGRTVLLSSHLLGEVQQICDRVGMISRGSLVAELAVADLGTRGLRVVADPLTEARTLLTSLVGHGRVEVDGDALRVDVPADRAAALNAELVHSGLAVRELRPAEVDLEQRFLELTGGGSRAR</sequence>
<keyword evidence="2" id="KW-0813">Transport</keyword>
<dbReference type="InterPro" id="IPR017871">
    <property type="entry name" value="ABC_transporter-like_CS"/>
</dbReference>
<dbReference type="Proteomes" id="UP000635245">
    <property type="component" value="Unassembled WGS sequence"/>
</dbReference>
<feature type="domain" description="ABC transporter" evidence="5">
    <location>
        <begin position="5"/>
        <end position="227"/>
    </location>
</feature>
<dbReference type="EMBL" id="JAENJH010000001">
    <property type="protein sequence ID" value="MBK1783011.1"/>
    <property type="molecule type" value="Genomic_DNA"/>
</dbReference>
<dbReference type="InterPro" id="IPR027417">
    <property type="entry name" value="P-loop_NTPase"/>
</dbReference>
<keyword evidence="7" id="KW-1185">Reference proteome</keyword>
<dbReference type="Gene3D" id="3.40.50.300">
    <property type="entry name" value="P-loop containing nucleotide triphosphate hydrolases"/>
    <property type="match status" value="1"/>
</dbReference>
<proteinExistence type="inferred from homology"/>
<dbReference type="PANTHER" id="PTHR43335:SF4">
    <property type="entry name" value="ABC TRANSPORTER, ATP-BINDING PROTEIN"/>
    <property type="match status" value="1"/>
</dbReference>
<accession>A0A934V1H8</accession>
<evidence type="ECO:0000313" key="6">
    <source>
        <dbReference type="EMBL" id="MBK1783011.1"/>
    </source>
</evidence>
<dbReference type="InterPro" id="IPR003593">
    <property type="entry name" value="AAA+_ATPase"/>
</dbReference>
<dbReference type="RefSeq" id="WP_200314008.1">
    <property type="nucleotide sequence ID" value="NZ_JAENJH010000001.1"/>
</dbReference>
<evidence type="ECO:0000313" key="7">
    <source>
        <dbReference type="Proteomes" id="UP000635245"/>
    </source>
</evidence>
<keyword evidence="4 6" id="KW-0067">ATP-binding</keyword>
<gene>
    <name evidence="6" type="ORF">JHE00_01650</name>
</gene>
<dbReference type="PANTHER" id="PTHR43335">
    <property type="entry name" value="ABC TRANSPORTER, ATP-BINDING PROTEIN"/>
    <property type="match status" value="1"/>
</dbReference>
<keyword evidence="3" id="KW-0547">Nucleotide-binding</keyword>
<comment type="caution">
    <text evidence="6">The sequence shown here is derived from an EMBL/GenBank/DDBJ whole genome shotgun (WGS) entry which is preliminary data.</text>
</comment>
<organism evidence="6 7">
    <name type="scientific">Prauserella cavernicola</name>
    <dbReference type="NCBI Taxonomy" id="2800127"/>
    <lineage>
        <taxon>Bacteria</taxon>
        <taxon>Bacillati</taxon>
        <taxon>Actinomycetota</taxon>
        <taxon>Actinomycetes</taxon>
        <taxon>Pseudonocardiales</taxon>
        <taxon>Pseudonocardiaceae</taxon>
        <taxon>Prauserella</taxon>
    </lineage>
</organism>
<dbReference type="SUPFAM" id="SSF52540">
    <property type="entry name" value="P-loop containing nucleoside triphosphate hydrolases"/>
    <property type="match status" value="1"/>
</dbReference>
<dbReference type="SMART" id="SM00382">
    <property type="entry name" value="AAA"/>
    <property type="match status" value="1"/>
</dbReference>
<evidence type="ECO:0000256" key="2">
    <source>
        <dbReference type="ARBA" id="ARBA00022448"/>
    </source>
</evidence>
<dbReference type="CDD" id="cd03268">
    <property type="entry name" value="ABC_BcrA_bacitracin_resist"/>
    <property type="match status" value="1"/>
</dbReference>